<accession>A0AAJ7FE71</accession>
<organism evidence="4 5">
    <name type="scientific">Cephus cinctus</name>
    <name type="common">Wheat stem sawfly</name>
    <dbReference type="NCBI Taxonomy" id="211228"/>
    <lineage>
        <taxon>Eukaryota</taxon>
        <taxon>Metazoa</taxon>
        <taxon>Ecdysozoa</taxon>
        <taxon>Arthropoda</taxon>
        <taxon>Hexapoda</taxon>
        <taxon>Insecta</taxon>
        <taxon>Pterygota</taxon>
        <taxon>Neoptera</taxon>
        <taxon>Endopterygota</taxon>
        <taxon>Hymenoptera</taxon>
        <taxon>Cephoidea</taxon>
        <taxon>Cephidae</taxon>
        <taxon>Cephus</taxon>
    </lineage>
</organism>
<feature type="domain" description="Rrp7 RRM-like N-terminal" evidence="3">
    <location>
        <begin position="23"/>
        <end position="78"/>
    </location>
</feature>
<sequence length="258" mass="29971">MTLDKQGIGSFKTLWLRYDAHSVNKHQLFLKEHSVRKQDPELPKGHTLFLLNVPPYATADSLKHAFTEACGAVRTVTFTTSPGKPKTGFKAAYIVFQRESSLDKALALPKTHCLTLQTESHSVCPTGLSKWCKEYNSSIFDEKLLKKEIEEYMNNYDKQVAERLEREKAQEGEQDEDGWVTVSGRKKRGQQALSRKESTISKVQQKQEERIKKKQLLNFYTFQIRESKKQNLAELRKKFELDKSKLQQLKLRRTFKPF</sequence>
<gene>
    <name evidence="5" type="primary">LOC107264046</name>
</gene>
<dbReference type="Gene3D" id="3.30.70.330">
    <property type="match status" value="1"/>
</dbReference>
<dbReference type="Pfam" id="PF17799">
    <property type="entry name" value="RRM_Rrp7"/>
    <property type="match status" value="1"/>
</dbReference>
<dbReference type="KEGG" id="ccin:107264046"/>
<dbReference type="InterPro" id="IPR035979">
    <property type="entry name" value="RBD_domain_sf"/>
</dbReference>
<reference evidence="5" key="1">
    <citation type="submission" date="2025-08" db="UniProtKB">
        <authorList>
            <consortium name="RefSeq"/>
        </authorList>
    </citation>
    <scope>IDENTIFICATION</scope>
</reference>
<dbReference type="SUPFAM" id="SSF54928">
    <property type="entry name" value="RNA-binding domain, RBD"/>
    <property type="match status" value="1"/>
</dbReference>
<evidence type="ECO:0000256" key="1">
    <source>
        <dbReference type="ARBA" id="ARBA00006110"/>
    </source>
</evidence>
<dbReference type="CDD" id="cd12951">
    <property type="entry name" value="RRP7_Rrp7A"/>
    <property type="match status" value="1"/>
</dbReference>
<dbReference type="GO" id="GO:0000028">
    <property type="term" value="P:ribosomal small subunit assembly"/>
    <property type="evidence" value="ECO:0007669"/>
    <property type="project" value="TreeGrafter"/>
</dbReference>
<feature type="domain" description="Ribosomal RNA-processing protein 7 C-terminal" evidence="2">
    <location>
        <begin position="137"/>
        <end position="258"/>
    </location>
</feature>
<keyword evidence="4" id="KW-1185">Reference proteome</keyword>
<evidence type="ECO:0000313" key="4">
    <source>
        <dbReference type="Proteomes" id="UP000694920"/>
    </source>
</evidence>
<dbReference type="InterPro" id="IPR012677">
    <property type="entry name" value="Nucleotide-bd_a/b_plait_sf"/>
</dbReference>
<dbReference type="PANTHER" id="PTHR13191:SF0">
    <property type="entry name" value="RIBOSOMAL RNA-PROCESSING PROTEIN 7 HOMOLOG A-RELATED"/>
    <property type="match status" value="1"/>
</dbReference>
<dbReference type="AlphaFoldDB" id="A0AAJ7FE71"/>
<name>A0AAJ7FE71_CEPCN</name>
<dbReference type="InterPro" id="IPR040446">
    <property type="entry name" value="RRP7"/>
</dbReference>
<dbReference type="InterPro" id="IPR040447">
    <property type="entry name" value="RRM_Rrp7"/>
</dbReference>
<dbReference type="Gene3D" id="6.10.250.1770">
    <property type="match status" value="1"/>
</dbReference>
<dbReference type="RefSeq" id="XP_015587378.1">
    <property type="nucleotide sequence ID" value="XM_015731892.2"/>
</dbReference>
<evidence type="ECO:0000313" key="5">
    <source>
        <dbReference type="RefSeq" id="XP_015587378.1"/>
    </source>
</evidence>
<dbReference type="InterPro" id="IPR024326">
    <property type="entry name" value="RRP7_C"/>
</dbReference>
<evidence type="ECO:0000259" key="2">
    <source>
        <dbReference type="Pfam" id="PF12923"/>
    </source>
</evidence>
<protein>
    <submittedName>
        <fullName evidence="5">Ribosomal RNA-processing protein 7 homolog A</fullName>
    </submittedName>
</protein>
<dbReference type="GO" id="GO:0006364">
    <property type="term" value="P:rRNA processing"/>
    <property type="evidence" value="ECO:0007669"/>
    <property type="project" value="TreeGrafter"/>
</dbReference>
<proteinExistence type="inferred from homology"/>
<dbReference type="GeneID" id="107264046"/>
<dbReference type="GO" id="GO:0003676">
    <property type="term" value="F:nucleic acid binding"/>
    <property type="evidence" value="ECO:0007669"/>
    <property type="project" value="InterPro"/>
</dbReference>
<dbReference type="GO" id="GO:0032545">
    <property type="term" value="C:CURI complex"/>
    <property type="evidence" value="ECO:0007669"/>
    <property type="project" value="TreeGrafter"/>
</dbReference>
<dbReference type="Proteomes" id="UP000694920">
    <property type="component" value="Unplaced"/>
</dbReference>
<dbReference type="GO" id="GO:0034456">
    <property type="term" value="C:UTP-C complex"/>
    <property type="evidence" value="ECO:0007669"/>
    <property type="project" value="TreeGrafter"/>
</dbReference>
<dbReference type="Pfam" id="PF12923">
    <property type="entry name" value="RRP7"/>
    <property type="match status" value="1"/>
</dbReference>
<evidence type="ECO:0000259" key="3">
    <source>
        <dbReference type="Pfam" id="PF17799"/>
    </source>
</evidence>
<dbReference type="PANTHER" id="PTHR13191">
    <property type="entry name" value="RIBOSOMAL RNA PROCESSING PROTEIN 7-RELATED"/>
    <property type="match status" value="1"/>
</dbReference>
<comment type="similarity">
    <text evidence="1">Belongs to the RRP7 family.</text>
</comment>